<keyword evidence="2 5" id="KW-0812">Transmembrane</keyword>
<keyword evidence="7" id="KW-1185">Reference proteome</keyword>
<feature type="transmembrane region" description="Helical" evidence="5">
    <location>
        <begin position="7"/>
        <end position="23"/>
    </location>
</feature>
<evidence type="ECO:0000256" key="3">
    <source>
        <dbReference type="ARBA" id="ARBA00022989"/>
    </source>
</evidence>
<evidence type="ECO:0000256" key="5">
    <source>
        <dbReference type="SAM" id="Phobius"/>
    </source>
</evidence>
<comment type="subcellular location">
    <subcellularLocation>
        <location evidence="1">Membrane</location>
        <topology evidence="1">Multi-pass membrane protein</topology>
    </subcellularLocation>
</comment>
<feature type="transmembrane region" description="Helical" evidence="5">
    <location>
        <begin position="97"/>
        <end position="115"/>
    </location>
</feature>
<dbReference type="EMBL" id="FXTZ01000012">
    <property type="protein sequence ID" value="SMP30017.1"/>
    <property type="molecule type" value="Genomic_DNA"/>
</dbReference>
<comment type="caution">
    <text evidence="6">The sequence shown here is derived from an EMBL/GenBank/DDBJ whole genome shotgun (WGS) entry which is preliminary data.</text>
</comment>
<organism evidence="6 7">
    <name type="scientific">Chryseobacterium profundimaris</name>
    <dbReference type="NCBI Taxonomy" id="1387275"/>
    <lineage>
        <taxon>Bacteria</taxon>
        <taxon>Pseudomonadati</taxon>
        <taxon>Bacteroidota</taxon>
        <taxon>Flavobacteriia</taxon>
        <taxon>Flavobacteriales</taxon>
        <taxon>Weeksellaceae</taxon>
        <taxon>Chryseobacterium group</taxon>
        <taxon>Chryseobacterium</taxon>
    </lineage>
</organism>
<reference evidence="6 7" key="1">
    <citation type="submission" date="2017-05" db="EMBL/GenBank/DDBJ databases">
        <authorList>
            <person name="Varghese N."/>
            <person name="Submissions S."/>
        </authorList>
    </citation>
    <scope>NUCLEOTIDE SEQUENCE [LARGE SCALE GENOMIC DNA]</scope>
    <source>
        <strain evidence="6 7">DSM 28214</strain>
    </source>
</reference>
<sequence length="128" mass="14159">MQKIVNWVIRLVPVIIMLQTLYFKFSAAPESVYIFSKIGMEPYGRIGIGILELIASILIVIPRTTSYGAVLGLGLMLGAIQFHVTELGIDVQNDGGKLFYLAVTVAVFCALLIAIHRQQIFSLFSKNK</sequence>
<evidence type="ECO:0000313" key="7">
    <source>
        <dbReference type="Proteomes" id="UP001157960"/>
    </source>
</evidence>
<accession>A0ABY1PB31</accession>
<evidence type="ECO:0000256" key="4">
    <source>
        <dbReference type="ARBA" id="ARBA00023136"/>
    </source>
</evidence>
<feature type="transmembrane region" description="Helical" evidence="5">
    <location>
        <begin position="68"/>
        <end position="85"/>
    </location>
</feature>
<dbReference type="Pfam" id="PF13564">
    <property type="entry name" value="DoxX_2"/>
    <property type="match status" value="1"/>
</dbReference>
<proteinExistence type="predicted"/>
<evidence type="ECO:0000313" key="6">
    <source>
        <dbReference type="EMBL" id="SMP30017.1"/>
    </source>
</evidence>
<gene>
    <name evidence="6" type="ORF">SAMN06264346_11254</name>
</gene>
<dbReference type="Proteomes" id="UP001157960">
    <property type="component" value="Unassembled WGS sequence"/>
</dbReference>
<feature type="transmembrane region" description="Helical" evidence="5">
    <location>
        <begin position="43"/>
        <end position="61"/>
    </location>
</feature>
<keyword evidence="3 5" id="KW-1133">Transmembrane helix</keyword>
<dbReference type="RefSeq" id="WP_283423133.1">
    <property type="nucleotide sequence ID" value="NZ_FXTZ01000012.1"/>
</dbReference>
<name>A0ABY1PB31_9FLAO</name>
<evidence type="ECO:0000256" key="2">
    <source>
        <dbReference type="ARBA" id="ARBA00022692"/>
    </source>
</evidence>
<dbReference type="InterPro" id="IPR032808">
    <property type="entry name" value="DoxX"/>
</dbReference>
<keyword evidence="4 5" id="KW-0472">Membrane</keyword>
<evidence type="ECO:0000256" key="1">
    <source>
        <dbReference type="ARBA" id="ARBA00004141"/>
    </source>
</evidence>
<protein>
    <submittedName>
        <fullName evidence="6">DoxX-like family protein</fullName>
    </submittedName>
</protein>